<dbReference type="EMBL" id="FUWZ01000001">
    <property type="protein sequence ID" value="SJZ76630.1"/>
    <property type="molecule type" value="Genomic_DNA"/>
</dbReference>
<feature type="transmembrane region" description="Helical" evidence="1">
    <location>
        <begin position="98"/>
        <end position="117"/>
    </location>
</feature>
<organism evidence="3 4">
    <name type="scientific">Chitinophaga eiseniae</name>
    <dbReference type="NCBI Taxonomy" id="634771"/>
    <lineage>
        <taxon>Bacteria</taxon>
        <taxon>Pseudomonadati</taxon>
        <taxon>Bacteroidota</taxon>
        <taxon>Chitinophagia</taxon>
        <taxon>Chitinophagales</taxon>
        <taxon>Chitinophagaceae</taxon>
        <taxon>Chitinophaga</taxon>
    </lineage>
</organism>
<proteinExistence type="predicted"/>
<evidence type="ECO:0000256" key="1">
    <source>
        <dbReference type="SAM" id="Phobius"/>
    </source>
</evidence>
<dbReference type="STRING" id="634771.SAMN04488128_1011524"/>
<dbReference type="RefSeq" id="WP_078668122.1">
    <property type="nucleotide sequence ID" value="NZ_FUWZ01000001.1"/>
</dbReference>
<name>A0A1T4NBG5_9BACT</name>
<dbReference type="OrthoDB" id="9783675at2"/>
<sequence length="220" mass="24607">MNKFISFGEKVDGYDIPVLNEREIRAAAGILFLATYTSLMFIVFDGNFVMLKYVISLFLLDLLIRVFIHPRFSPTLVLGRLIVRRQVPEYVGAPQKRFAWSIGIVLSATMFYLFVIVNAYSPITAAVCFICLCFLFFEAAFGICLGCLAYPLFFKKTVQHCPGEVCEPQNRQAIQKVSAGQLAVLALFIALPIAGSFFLQEHFAKAPHAMFKSLAPAKTK</sequence>
<reference evidence="4" key="1">
    <citation type="submission" date="2017-02" db="EMBL/GenBank/DDBJ databases">
        <authorList>
            <person name="Varghese N."/>
            <person name="Submissions S."/>
        </authorList>
    </citation>
    <scope>NUCLEOTIDE SEQUENCE [LARGE SCALE GENOMIC DNA]</scope>
    <source>
        <strain evidence="4">DSM 22224</strain>
    </source>
</reference>
<dbReference type="Pfam" id="PF14340">
    <property type="entry name" value="DUF4395"/>
    <property type="match status" value="1"/>
</dbReference>
<evidence type="ECO:0000259" key="2">
    <source>
        <dbReference type="Pfam" id="PF14340"/>
    </source>
</evidence>
<evidence type="ECO:0000313" key="3">
    <source>
        <dbReference type="EMBL" id="SJZ76630.1"/>
    </source>
</evidence>
<feature type="transmembrane region" description="Helical" evidence="1">
    <location>
        <begin position="123"/>
        <end position="150"/>
    </location>
</feature>
<feature type="transmembrane region" description="Helical" evidence="1">
    <location>
        <begin position="179"/>
        <end position="199"/>
    </location>
</feature>
<protein>
    <recommendedName>
        <fullName evidence="2">DUF4395 domain-containing protein</fullName>
    </recommendedName>
</protein>
<keyword evidence="4" id="KW-1185">Reference proteome</keyword>
<keyword evidence="1" id="KW-1133">Transmembrane helix</keyword>
<feature type="transmembrane region" description="Helical" evidence="1">
    <location>
        <begin position="26"/>
        <end position="44"/>
    </location>
</feature>
<keyword evidence="1" id="KW-0812">Transmembrane</keyword>
<dbReference type="InterPro" id="IPR025508">
    <property type="entry name" value="DUF4395"/>
</dbReference>
<feature type="domain" description="DUF4395" evidence="2">
    <location>
        <begin position="20"/>
        <end position="153"/>
    </location>
</feature>
<keyword evidence="1" id="KW-0472">Membrane</keyword>
<evidence type="ECO:0000313" key="4">
    <source>
        <dbReference type="Proteomes" id="UP000190367"/>
    </source>
</evidence>
<accession>A0A1T4NBG5</accession>
<gene>
    <name evidence="3" type="ORF">SAMN04488128_1011524</name>
</gene>
<dbReference type="Proteomes" id="UP000190367">
    <property type="component" value="Unassembled WGS sequence"/>
</dbReference>
<dbReference type="AlphaFoldDB" id="A0A1T4NBG5"/>